<evidence type="ECO:0000313" key="2">
    <source>
        <dbReference type="Proteomes" id="UP000703893"/>
    </source>
</evidence>
<name>A0A937X226_9BACT</name>
<gene>
    <name evidence="1" type="ORF">FJZ00_01775</name>
</gene>
<proteinExistence type="predicted"/>
<dbReference type="Proteomes" id="UP000703893">
    <property type="component" value="Unassembled WGS sequence"/>
</dbReference>
<reference evidence="1 2" key="1">
    <citation type="submission" date="2019-03" db="EMBL/GenBank/DDBJ databases">
        <title>Lake Tanganyika Metagenome-Assembled Genomes (MAGs).</title>
        <authorList>
            <person name="Tran P."/>
        </authorList>
    </citation>
    <scope>NUCLEOTIDE SEQUENCE [LARGE SCALE GENOMIC DNA]</scope>
    <source>
        <strain evidence="1">K_DeepCast_65m_m2_236</strain>
    </source>
</reference>
<dbReference type="EMBL" id="VGJX01000062">
    <property type="protein sequence ID" value="MBM3273853.1"/>
    <property type="molecule type" value="Genomic_DNA"/>
</dbReference>
<evidence type="ECO:0000313" key="1">
    <source>
        <dbReference type="EMBL" id="MBM3273853.1"/>
    </source>
</evidence>
<organism evidence="1 2">
    <name type="scientific">Candidatus Tanganyikabacteria bacterium</name>
    <dbReference type="NCBI Taxonomy" id="2961651"/>
    <lineage>
        <taxon>Bacteria</taxon>
        <taxon>Bacillati</taxon>
        <taxon>Candidatus Sericytochromatia</taxon>
        <taxon>Candidatus Tanganyikabacteria</taxon>
    </lineage>
</organism>
<protein>
    <submittedName>
        <fullName evidence="1">Uncharacterized protein</fullName>
    </submittedName>
</protein>
<sequence length="110" mass="10174">MGLLGGIARGGARLFGGAARLGAGAARGIGRIGLGAARGVGRIGLGAARGAGRIGMGAARGAGRLLGFGQGFGGGGPRAIGQDNFAARPEGIRSGLNFGGGGAFCAPGGG</sequence>
<accession>A0A937X226</accession>
<comment type="caution">
    <text evidence="1">The sequence shown here is derived from an EMBL/GenBank/DDBJ whole genome shotgun (WGS) entry which is preliminary data.</text>
</comment>
<dbReference type="AlphaFoldDB" id="A0A937X226"/>